<evidence type="ECO:0000259" key="2">
    <source>
        <dbReference type="Pfam" id="PF01936"/>
    </source>
</evidence>
<feature type="transmembrane region" description="Helical" evidence="1">
    <location>
        <begin position="80"/>
        <end position="102"/>
    </location>
</feature>
<dbReference type="PANTHER" id="PTHR35811">
    <property type="entry name" value="SLR1870 PROTEIN"/>
    <property type="match status" value="1"/>
</dbReference>
<evidence type="ECO:0000313" key="3">
    <source>
        <dbReference type="EMBL" id="KAF5859887.1"/>
    </source>
</evidence>
<accession>A0A8H6A2Y3</accession>
<dbReference type="Pfam" id="PF01936">
    <property type="entry name" value="NYN"/>
    <property type="match status" value="1"/>
</dbReference>
<sequence length="423" mass="46841">MALTDLQTTIERLSVTVDNNDLESILGHATSCLEQTSLLYKVSVKENDRRIAKSKRICKPGGIAVVGGATWWYASAFTLSILGALAAIGGALACVGAGYLYWNSDYLQRRVRRLVWPLHRIWFFVKLLYARRNGIVNEHNAQLAAFVGEMEEKYEISVLQDWMHPTYAATFLSKEMDGINSVVVEIMDYVRWGESWIVGDNIPKLAVLIDAENARSSVINQLLSEIAKYGTAHAKRAYGDWTKPHLQGWKGELLEQSIQPIQQFAYTHGKNATDSAMIIDAMDHLYSSRYDGFCLVSSDSDFTRLAARIRESGLTLCVGLSQPEHSPSTMLFPSVRNVSLFILGALVAVSHPVSSAHDVSEPLDPLGPLKVTLGYGLATTWPQPQDVRLSNVKRNWQFSSHIVFANPVGNSDEANPVVSDGQL</sequence>
<reference evidence="3 4" key="1">
    <citation type="submission" date="2019-04" db="EMBL/GenBank/DDBJ databases">
        <title>Aspergillus burnettii sp. nov., novel species from soil in southeast Queensland.</title>
        <authorList>
            <person name="Gilchrist C.L.M."/>
            <person name="Pitt J.I."/>
            <person name="Lange L."/>
            <person name="Lacey H.J."/>
            <person name="Vuong D."/>
            <person name="Midgley D.J."/>
            <person name="Greenfield P."/>
            <person name="Bradbury M."/>
            <person name="Lacey E."/>
            <person name="Busk P.K."/>
            <person name="Pilgaard B."/>
            <person name="Chooi Y.H."/>
            <person name="Piggott A.M."/>
        </authorList>
    </citation>
    <scope>NUCLEOTIDE SEQUENCE [LARGE SCALE GENOMIC DNA]</scope>
    <source>
        <strain evidence="3 4">FRR 5400</strain>
    </source>
</reference>
<feature type="domain" description="NYN" evidence="2">
    <location>
        <begin position="204"/>
        <end position="326"/>
    </location>
</feature>
<dbReference type="PANTHER" id="PTHR35811:SF1">
    <property type="entry name" value="HTH OST-TYPE DOMAIN-CONTAINING PROTEIN"/>
    <property type="match status" value="1"/>
</dbReference>
<dbReference type="GO" id="GO:0004540">
    <property type="term" value="F:RNA nuclease activity"/>
    <property type="evidence" value="ECO:0007669"/>
    <property type="project" value="InterPro"/>
</dbReference>
<proteinExistence type="predicted"/>
<dbReference type="CDD" id="cd11297">
    <property type="entry name" value="PIN_LabA-like_N_1"/>
    <property type="match status" value="1"/>
</dbReference>
<dbReference type="Proteomes" id="UP000541154">
    <property type="component" value="Unassembled WGS sequence"/>
</dbReference>
<name>A0A8H6A2Y3_PETAA</name>
<evidence type="ECO:0000313" key="4">
    <source>
        <dbReference type="Proteomes" id="UP000541154"/>
    </source>
</evidence>
<keyword evidence="1" id="KW-0472">Membrane</keyword>
<gene>
    <name evidence="3" type="ORF">ETB97_002246</name>
</gene>
<dbReference type="InterPro" id="IPR021139">
    <property type="entry name" value="NYN"/>
</dbReference>
<dbReference type="AlphaFoldDB" id="A0A8H6A2Y3"/>
<feature type="transmembrane region" description="Helical" evidence="1">
    <location>
        <begin position="57"/>
        <end position="74"/>
    </location>
</feature>
<evidence type="ECO:0000256" key="1">
    <source>
        <dbReference type="SAM" id="Phobius"/>
    </source>
</evidence>
<organism evidence="3 4">
    <name type="scientific">Petromyces alliaceus</name>
    <name type="common">Aspergillus alliaceus</name>
    <dbReference type="NCBI Taxonomy" id="209559"/>
    <lineage>
        <taxon>Eukaryota</taxon>
        <taxon>Fungi</taxon>
        <taxon>Dikarya</taxon>
        <taxon>Ascomycota</taxon>
        <taxon>Pezizomycotina</taxon>
        <taxon>Eurotiomycetes</taxon>
        <taxon>Eurotiomycetidae</taxon>
        <taxon>Eurotiales</taxon>
        <taxon>Aspergillaceae</taxon>
        <taxon>Aspergillus</taxon>
        <taxon>Aspergillus subgen. Circumdati</taxon>
    </lineage>
</organism>
<comment type="caution">
    <text evidence="3">The sequence shown here is derived from an EMBL/GenBank/DDBJ whole genome shotgun (WGS) entry which is preliminary data.</text>
</comment>
<protein>
    <recommendedName>
        <fullName evidence="2">NYN domain-containing protein</fullName>
    </recommendedName>
</protein>
<keyword evidence="1" id="KW-0812">Transmembrane</keyword>
<dbReference type="EMBL" id="SPNV01000149">
    <property type="protein sequence ID" value="KAF5859887.1"/>
    <property type="molecule type" value="Genomic_DNA"/>
</dbReference>
<keyword evidence="1" id="KW-1133">Transmembrane helix</keyword>
<keyword evidence="4" id="KW-1185">Reference proteome</keyword>
<dbReference type="Gene3D" id="3.40.50.1010">
    <property type="entry name" value="5'-nuclease"/>
    <property type="match status" value="1"/>
</dbReference>